<keyword evidence="3" id="KW-1185">Reference proteome</keyword>
<protein>
    <submittedName>
        <fullName evidence="2">Uncharacterized protein</fullName>
    </submittedName>
</protein>
<sequence length="256" mass="30055">MSSKTVFKIFASFGPAGSIVALTEKLCRRIFNEAYDLGDATFSSKEESEIKKIRQEFVNELFNLKGPFETKSQSLNPLVQLKAHSELYKLIEKYRRKITQLEKQKLHKEMQFFLGEENQLKYQQAKDRLETIEEDVDDNLKKMAFHVMEPDVEKFHEAAQSGQYEIESSIEERISQLQAEEIMESYKRQLVEAEAKFGNNQKVYEEQIEKIKDNLFVQFGEDVLDIFEAFNHYGLDTEITSDDRKKYPYSPNKKDN</sequence>
<evidence type="ECO:0000256" key="1">
    <source>
        <dbReference type="SAM" id="Coils"/>
    </source>
</evidence>
<dbReference type="EMBL" id="CCKQ01001178">
    <property type="protein sequence ID" value="CDW72291.1"/>
    <property type="molecule type" value="Genomic_DNA"/>
</dbReference>
<organism evidence="2 3">
    <name type="scientific">Stylonychia lemnae</name>
    <name type="common">Ciliate</name>
    <dbReference type="NCBI Taxonomy" id="5949"/>
    <lineage>
        <taxon>Eukaryota</taxon>
        <taxon>Sar</taxon>
        <taxon>Alveolata</taxon>
        <taxon>Ciliophora</taxon>
        <taxon>Intramacronucleata</taxon>
        <taxon>Spirotrichea</taxon>
        <taxon>Stichotrichia</taxon>
        <taxon>Sporadotrichida</taxon>
        <taxon>Oxytrichidae</taxon>
        <taxon>Stylonychinae</taxon>
        <taxon>Stylonychia</taxon>
    </lineage>
</organism>
<evidence type="ECO:0000313" key="3">
    <source>
        <dbReference type="Proteomes" id="UP000039865"/>
    </source>
</evidence>
<reference evidence="2 3" key="1">
    <citation type="submission" date="2014-06" db="EMBL/GenBank/DDBJ databases">
        <authorList>
            <person name="Swart Estienne"/>
        </authorList>
    </citation>
    <scope>NUCLEOTIDE SEQUENCE [LARGE SCALE GENOMIC DNA]</scope>
    <source>
        <strain evidence="2 3">130c</strain>
    </source>
</reference>
<feature type="coiled-coil region" evidence="1">
    <location>
        <begin position="84"/>
        <end position="142"/>
    </location>
</feature>
<dbReference type="Proteomes" id="UP000039865">
    <property type="component" value="Unassembled WGS sequence"/>
</dbReference>
<evidence type="ECO:0000313" key="2">
    <source>
        <dbReference type="EMBL" id="CDW72291.1"/>
    </source>
</evidence>
<dbReference type="InParanoid" id="A0A077ZV32"/>
<name>A0A077ZV32_STYLE</name>
<proteinExistence type="predicted"/>
<keyword evidence="1" id="KW-0175">Coiled coil</keyword>
<gene>
    <name evidence="2" type="primary">Contig7767.g388</name>
    <name evidence="2" type="ORF">STYLEM_1249</name>
</gene>
<accession>A0A077ZV32</accession>
<dbReference type="AlphaFoldDB" id="A0A077ZV32"/>